<dbReference type="Pfam" id="PF09786">
    <property type="entry name" value="CytochromB561_N"/>
    <property type="match status" value="1"/>
</dbReference>
<dbReference type="PANTHER" id="PTHR21780:SF0">
    <property type="entry name" value="TRANSMEMBRANE PROTEIN 209"/>
    <property type="match status" value="1"/>
</dbReference>
<gene>
    <name evidence="3" type="ORF">SPARVUS_LOCUS3444958</name>
</gene>
<sequence>MFEFWRYFKYTVTSSCVALSPSQQKLLGVPKSFVQSSPPKELIKNTVPASSPYPGVQGQSVLSYSPSRSPSTSPKFSSSFISGYSPPIQNALSSSSNSFTSSVPYTPNSSYSKMQGYSPPLASPQYLSTLGPVESSGLRSRYRCSPSSHSSLTDTEDYITDPKVLDAFLRSEEQKQQRSQLGPESNSPSNSPTFWNYSRSMGDYAHTLRKYQYQLACRSQAPSAHKDEADLGSKQAAEEV</sequence>
<feature type="compositionally biased region" description="Polar residues" evidence="2">
    <location>
        <begin position="177"/>
        <end position="196"/>
    </location>
</feature>
<evidence type="ECO:0000256" key="2">
    <source>
        <dbReference type="SAM" id="MobiDB-lite"/>
    </source>
</evidence>
<organism evidence="3 4">
    <name type="scientific">Staurois parvus</name>
    <dbReference type="NCBI Taxonomy" id="386267"/>
    <lineage>
        <taxon>Eukaryota</taxon>
        <taxon>Metazoa</taxon>
        <taxon>Chordata</taxon>
        <taxon>Craniata</taxon>
        <taxon>Vertebrata</taxon>
        <taxon>Euteleostomi</taxon>
        <taxon>Amphibia</taxon>
        <taxon>Batrachia</taxon>
        <taxon>Anura</taxon>
        <taxon>Neobatrachia</taxon>
        <taxon>Ranoidea</taxon>
        <taxon>Ranidae</taxon>
        <taxon>Staurois</taxon>
    </lineage>
</organism>
<evidence type="ECO:0000313" key="3">
    <source>
        <dbReference type="EMBL" id="CAI9550033.1"/>
    </source>
</evidence>
<proteinExistence type="predicted"/>
<keyword evidence="4" id="KW-1185">Reference proteome</keyword>
<feature type="region of interest" description="Disordered" evidence="2">
    <location>
        <begin position="136"/>
        <end position="157"/>
    </location>
</feature>
<protein>
    <recommendedName>
        <fullName evidence="1">Transmembrane protein 209</fullName>
    </recommendedName>
</protein>
<name>A0ABN9BR39_9NEOB</name>
<dbReference type="EMBL" id="CATNWA010005428">
    <property type="protein sequence ID" value="CAI9550033.1"/>
    <property type="molecule type" value="Genomic_DNA"/>
</dbReference>
<dbReference type="InterPro" id="IPR019176">
    <property type="entry name" value="Cytochrome_B561-rel"/>
</dbReference>
<feature type="region of interest" description="Disordered" evidence="2">
    <location>
        <begin position="219"/>
        <end position="240"/>
    </location>
</feature>
<reference evidence="3" key="1">
    <citation type="submission" date="2023-05" db="EMBL/GenBank/DDBJ databases">
        <authorList>
            <person name="Stuckert A."/>
        </authorList>
    </citation>
    <scope>NUCLEOTIDE SEQUENCE</scope>
</reference>
<comment type="caution">
    <text evidence="3">The sequence shown here is derived from an EMBL/GenBank/DDBJ whole genome shotgun (WGS) entry which is preliminary data.</text>
</comment>
<dbReference type="Proteomes" id="UP001162483">
    <property type="component" value="Unassembled WGS sequence"/>
</dbReference>
<accession>A0ABN9BR39</accession>
<feature type="region of interest" description="Disordered" evidence="2">
    <location>
        <begin position="172"/>
        <end position="196"/>
    </location>
</feature>
<evidence type="ECO:0000256" key="1">
    <source>
        <dbReference type="ARBA" id="ARBA00015032"/>
    </source>
</evidence>
<evidence type="ECO:0000313" key="4">
    <source>
        <dbReference type="Proteomes" id="UP001162483"/>
    </source>
</evidence>
<dbReference type="PANTHER" id="PTHR21780">
    <property type="entry name" value="TRANSMEMBRANE PROTEIN 209"/>
    <property type="match status" value="1"/>
</dbReference>